<sequence>MAVNAESSWMFDLVAPDDILRGCALARLKSSNAAKSEALHWSNSVWARAGTPAPTEPHLSAEMDQARAEYRWHNERTISGQALKLLEHDNRTREAHAPFALLFLRWEADYPNEWCSPGTHMWSPWGLKEVILRDLAYRGVPPGVRGQATDLVVAAVRRPYRCKDWMYGQLVRHISDEEFLRRIDALLSVGGHLVSTRARFILHIAQHPERTVKRVTWQRWLDSTGLL</sequence>
<organism evidence="1 2">
    <name type="scientific">Allokutzneria oryzae</name>
    <dbReference type="NCBI Taxonomy" id="1378989"/>
    <lineage>
        <taxon>Bacteria</taxon>
        <taxon>Bacillati</taxon>
        <taxon>Actinomycetota</taxon>
        <taxon>Actinomycetes</taxon>
        <taxon>Pseudonocardiales</taxon>
        <taxon>Pseudonocardiaceae</taxon>
        <taxon>Allokutzneria</taxon>
    </lineage>
</organism>
<comment type="caution">
    <text evidence="1">The sequence shown here is derived from an EMBL/GenBank/DDBJ whole genome shotgun (WGS) entry which is preliminary data.</text>
</comment>
<proteinExistence type="predicted"/>
<reference evidence="1 2" key="1">
    <citation type="submission" date="2024-09" db="EMBL/GenBank/DDBJ databases">
        <authorList>
            <person name="Sun Q."/>
            <person name="Mori K."/>
        </authorList>
    </citation>
    <scope>NUCLEOTIDE SEQUENCE [LARGE SCALE GENOMIC DNA]</scope>
    <source>
        <strain evidence="1 2">TBRC 7907</strain>
    </source>
</reference>
<name>A0ABV5ZXR0_9PSEU</name>
<accession>A0ABV5ZXR0</accession>
<gene>
    <name evidence="1" type="ORF">ACFFQA_17275</name>
</gene>
<protein>
    <submittedName>
        <fullName evidence="1">Uncharacterized protein</fullName>
    </submittedName>
</protein>
<evidence type="ECO:0000313" key="2">
    <source>
        <dbReference type="Proteomes" id="UP001589693"/>
    </source>
</evidence>
<dbReference type="RefSeq" id="WP_377852989.1">
    <property type="nucleotide sequence ID" value="NZ_JBHLZU010000014.1"/>
</dbReference>
<keyword evidence="2" id="KW-1185">Reference proteome</keyword>
<dbReference type="EMBL" id="JBHLZU010000014">
    <property type="protein sequence ID" value="MFB9905687.1"/>
    <property type="molecule type" value="Genomic_DNA"/>
</dbReference>
<dbReference type="Proteomes" id="UP001589693">
    <property type="component" value="Unassembled WGS sequence"/>
</dbReference>
<evidence type="ECO:0000313" key="1">
    <source>
        <dbReference type="EMBL" id="MFB9905687.1"/>
    </source>
</evidence>